<protein>
    <submittedName>
        <fullName evidence="1">Uncharacterized protein</fullName>
    </submittedName>
</protein>
<name>A0A0E9UWV3_ANGAN</name>
<sequence>MIKTEADKWGICFFNEHFNPIWRKGYHFFHIPLLIADSAY</sequence>
<reference evidence="1" key="2">
    <citation type="journal article" date="2015" name="Fish Shellfish Immunol.">
        <title>Early steps in the European eel (Anguilla anguilla)-Vibrio vulnificus interaction in the gills: Role of the RtxA13 toxin.</title>
        <authorList>
            <person name="Callol A."/>
            <person name="Pajuelo D."/>
            <person name="Ebbesson L."/>
            <person name="Teles M."/>
            <person name="MacKenzie S."/>
            <person name="Amaro C."/>
        </authorList>
    </citation>
    <scope>NUCLEOTIDE SEQUENCE</scope>
</reference>
<accession>A0A0E9UWV3</accession>
<reference evidence="1" key="1">
    <citation type="submission" date="2014-11" db="EMBL/GenBank/DDBJ databases">
        <authorList>
            <person name="Amaro Gonzalez C."/>
        </authorList>
    </citation>
    <scope>NUCLEOTIDE SEQUENCE</scope>
</reference>
<dbReference type="EMBL" id="GBXM01038233">
    <property type="protein sequence ID" value="JAH70344.1"/>
    <property type="molecule type" value="Transcribed_RNA"/>
</dbReference>
<proteinExistence type="predicted"/>
<dbReference type="AlphaFoldDB" id="A0A0E9UWV3"/>
<evidence type="ECO:0000313" key="1">
    <source>
        <dbReference type="EMBL" id="JAH70344.1"/>
    </source>
</evidence>
<organism evidence="1">
    <name type="scientific">Anguilla anguilla</name>
    <name type="common">European freshwater eel</name>
    <name type="synonym">Muraena anguilla</name>
    <dbReference type="NCBI Taxonomy" id="7936"/>
    <lineage>
        <taxon>Eukaryota</taxon>
        <taxon>Metazoa</taxon>
        <taxon>Chordata</taxon>
        <taxon>Craniata</taxon>
        <taxon>Vertebrata</taxon>
        <taxon>Euteleostomi</taxon>
        <taxon>Actinopterygii</taxon>
        <taxon>Neopterygii</taxon>
        <taxon>Teleostei</taxon>
        <taxon>Anguilliformes</taxon>
        <taxon>Anguillidae</taxon>
        <taxon>Anguilla</taxon>
    </lineage>
</organism>